<sequence length="150" mass="16793">MASSASSLDSKNPLPDVASTDSDILAALQYDGVLEIFVPRTLRRRGGFFFLPSSSTTGTNAPVPDRFLIGVKTYDIFQYDYPASSRHRAWIRQDQSWKAISEGDYAPFDPSLRLWLGHHARKASWLCESSFRTYSAARNKCPCVLLANRA</sequence>
<proteinExistence type="predicted"/>
<dbReference type="AlphaFoldDB" id="A0A165N2G4"/>
<dbReference type="EMBL" id="KV425903">
    <property type="protein sequence ID" value="KZW00114.1"/>
    <property type="molecule type" value="Genomic_DNA"/>
</dbReference>
<evidence type="ECO:0000313" key="2">
    <source>
        <dbReference type="Proteomes" id="UP000077266"/>
    </source>
</evidence>
<protein>
    <submittedName>
        <fullName evidence="1">Uncharacterized protein</fullName>
    </submittedName>
</protein>
<keyword evidence="2" id="KW-1185">Reference proteome</keyword>
<reference evidence="1 2" key="1">
    <citation type="journal article" date="2016" name="Mol. Biol. Evol.">
        <title>Comparative Genomics of Early-Diverging Mushroom-Forming Fungi Provides Insights into the Origins of Lignocellulose Decay Capabilities.</title>
        <authorList>
            <person name="Nagy L.G."/>
            <person name="Riley R."/>
            <person name="Tritt A."/>
            <person name="Adam C."/>
            <person name="Daum C."/>
            <person name="Floudas D."/>
            <person name="Sun H."/>
            <person name="Yadav J.S."/>
            <person name="Pangilinan J."/>
            <person name="Larsson K.H."/>
            <person name="Matsuura K."/>
            <person name="Barry K."/>
            <person name="Labutti K."/>
            <person name="Kuo R."/>
            <person name="Ohm R.A."/>
            <person name="Bhattacharya S.S."/>
            <person name="Shirouzu T."/>
            <person name="Yoshinaga Y."/>
            <person name="Martin F.M."/>
            <person name="Grigoriev I.V."/>
            <person name="Hibbett D.S."/>
        </authorList>
    </citation>
    <scope>NUCLEOTIDE SEQUENCE [LARGE SCALE GENOMIC DNA]</scope>
    <source>
        <strain evidence="1 2">HHB12029</strain>
    </source>
</reference>
<name>A0A165N2G4_EXIGL</name>
<dbReference type="OrthoDB" id="10544189at2759"/>
<accession>A0A165N2G4</accession>
<evidence type="ECO:0000313" key="1">
    <source>
        <dbReference type="EMBL" id="KZW00114.1"/>
    </source>
</evidence>
<gene>
    <name evidence="1" type="ORF">EXIGLDRAFT_696719</name>
</gene>
<organism evidence="1 2">
    <name type="scientific">Exidia glandulosa HHB12029</name>
    <dbReference type="NCBI Taxonomy" id="1314781"/>
    <lineage>
        <taxon>Eukaryota</taxon>
        <taxon>Fungi</taxon>
        <taxon>Dikarya</taxon>
        <taxon>Basidiomycota</taxon>
        <taxon>Agaricomycotina</taxon>
        <taxon>Agaricomycetes</taxon>
        <taxon>Auriculariales</taxon>
        <taxon>Exidiaceae</taxon>
        <taxon>Exidia</taxon>
    </lineage>
</organism>
<dbReference type="Proteomes" id="UP000077266">
    <property type="component" value="Unassembled WGS sequence"/>
</dbReference>
<dbReference type="InParanoid" id="A0A165N2G4"/>